<reference evidence="2" key="2">
    <citation type="submission" date="2025-08" db="UniProtKB">
        <authorList>
            <consortium name="Ensembl"/>
        </authorList>
    </citation>
    <scope>IDENTIFICATION</scope>
</reference>
<dbReference type="InterPro" id="IPR040439">
    <property type="entry name" value="FAM237A/B"/>
</dbReference>
<dbReference type="eggNOG" id="ENOG502S6QX">
    <property type="taxonomic scope" value="Eukaryota"/>
</dbReference>
<keyword evidence="3" id="KW-1185">Reference proteome</keyword>
<gene>
    <name evidence="2" type="primary">FAM237B</name>
</gene>
<dbReference type="GeneTree" id="ENSGT00390000015769"/>
<dbReference type="PANTHER" id="PTHR36690">
    <property type="entry name" value="PROTEIN FAM237A"/>
    <property type="match status" value="1"/>
</dbReference>
<protein>
    <submittedName>
        <fullName evidence="2">Family with sequence similarity 237 member B</fullName>
    </submittedName>
</protein>
<dbReference type="PANTHER" id="PTHR36690:SF1">
    <property type="entry name" value="PROTEIN FAM237B"/>
    <property type="match status" value="1"/>
</dbReference>
<dbReference type="AlphaFoldDB" id="R4GC59"/>
<evidence type="ECO:0000313" key="2">
    <source>
        <dbReference type="Ensembl" id="ENSACAP00000022915.2"/>
    </source>
</evidence>
<feature type="chain" id="PRO_5032549297" evidence="1">
    <location>
        <begin position="24"/>
        <end position="121"/>
    </location>
</feature>
<reference evidence="2 3" key="1">
    <citation type="submission" date="2009-12" db="EMBL/GenBank/DDBJ databases">
        <title>The Genome Sequence of Anolis carolinensis (Green Anole Lizard).</title>
        <authorList>
            <consortium name="The Genome Sequencing Platform"/>
            <person name="Di Palma F."/>
            <person name="Alfoldi J."/>
            <person name="Heiman D."/>
            <person name="Young S."/>
            <person name="Grabherr M."/>
            <person name="Johnson J."/>
            <person name="Lander E.S."/>
            <person name="Lindblad-Toh K."/>
        </authorList>
    </citation>
    <scope>NUCLEOTIDE SEQUENCE [LARGE SCALE GENOMIC DNA]</scope>
    <source>
        <strain evidence="2 3">JBL SC #1</strain>
    </source>
</reference>
<proteinExistence type="predicted"/>
<feature type="signal peptide" evidence="1">
    <location>
        <begin position="1"/>
        <end position="23"/>
    </location>
</feature>
<accession>R4GC59</accession>
<keyword evidence="1" id="KW-0732">Signal</keyword>
<evidence type="ECO:0000256" key="1">
    <source>
        <dbReference type="SAM" id="SignalP"/>
    </source>
</evidence>
<organism evidence="2 3">
    <name type="scientific">Anolis carolinensis</name>
    <name type="common">Green anole</name>
    <name type="synonym">American chameleon</name>
    <dbReference type="NCBI Taxonomy" id="28377"/>
    <lineage>
        <taxon>Eukaryota</taxon>
        <taxon>Metazoa</taxon>
        <taxon>Chordata</taxon>
        <taxon>Craniata</taxon>
        <taxon>Vertebrata</taxon>
        <taxon>Euteleostomi</taxon>
        <taxon>Lepidosauria</taxon>
        <taxon>Squamata</taxon>
        <taxon>Bifurcata</taxon>
        <taxon>Unidentata</taxon>
        <taxon>Episquamata</taxon>
        <taxon>Toxicofera</taxon>
        <taxon>Iguania</taxon>
        <taxon>Dactyloidae</taxon>
        <taxon>Anolis</taxon>
    </lineage>
</organism>
<name>R4GC59_ANOCA</name>
<dbReference type="InParanoid" id="R4GC59"/>
<dbReference type="Proteomes" id="UP000001646">
    <property type="component" value="Chromosome 6"/>
</dbReference>
<dbReference type="Ensembl" id="ENSACAT00000030333.2">
    <property type="protein sequence ID" value="ENSACAP00000022915.2"/>
    <property type="gene ID" value="ENSACAG00000029622.2"/>
</dbReference>
<dbReference type="HOGENOM" id="CLU_133895_0_0_1"/>
<evidence type="ECO:0000313" key="3">
    <source>
        <dbReference type="Proteomes" id="UP000001646"/>
    </source>
</evidence>
<reference evidence="2" key="3">
    <citation type="submission" date="2025-09" db="UniProtKB">
        <authorList>
            <consortium name="Ensembl"/>
        </authorList>
    </citation>
    <scope>IDENTIFICATION</scope>
</reference>
<sequence length="121" mass="13965">MGFSMQRWFLQLGCLLMLNLVNGNTDYHNGAPDSLGEIDNSCWEASSHKLMEIKNIRAADTVTALWKFMMFLKESSTPKHNDVFNDLAQTFWNMYIDCLLSRSHGVGKRQLRFSRNTLTNK</sequence>
<dbReference type="Bgee" id="ENSACAG00000029622">
    <property type="expression patterns" value="Expressed in ovary and 1 other cell type or tissue"/>
</dbReference>